<proteinExistence type="predicted"/>
<comment type="caution">
    <text evidence="2">The sequence shown here is derived from an EMBL/GenBank/DDBJ whole genome shotgun (WGS) entry which is preliminary data.</text>
</comment>
<keyword evidence="1" id="KW-1133">Transmembrane helix</keyword>
<dbReference type="AlphaFoldDB" id="A0A6G0T397"/>
<dbReference type="EMBL" id="VYZN01000065">
    <property type="protein sequence ID" value="KAE9524674.1"/>
    <property type="molecule type" value="Genomic_DNA"/>
</dbReference>
<sequence>MSKSRKFASNFVVVQNSIISFSSNSCREKNLKYSFLFTFKIQILTKIRQNHEYLPIYFVGSIFHKIVCIMNLSYINSRIPLTIDILRNFLHTSKVTLDTKHEKIRKKNEIKNNDSKIIRIHRHNFFLLAFEVQILTKTEILFVRFQKMWFQNCYHFTVSIGTLDKKHFTKAGLTEIGNKPLLKLVETGDDGNSNIRNIEKTILVYILYNQLSLLYKLFVIRLHNEIFQTKTKINC</sequence>
<accession>A0A6G0T397</accession>
<evidence type="ECO:0000256" key="1">
    <source>
        <dbReference type="SAM" id="Phobius"/>
    </source>
</evidence>
<dbReference type="Proteomes" id="UP000475862">
    <property type="component" value="Unassembled WGS sequence"/>
</dbReference>
<feature type="transmembrane region" description="Helical" evidence="1">
    <location>
        <begin position="54"/>
        <end position="75"/>
    </location>
</feature>
<name>A0A6G0T397_APHGL</name>
<protein>
    <submittedName>
        <fullName evidence="2">Uncharacterized protein</fullName>
    </submittedName>
</protein>
<gene>
    <name evidence="2" type="ORF">AGLY_014724</name>
</gene>
<evidence type="ECO:0000313" key="2">
    <source>
        <dbReference type="EMBL" id="KAE9524674.1"/>
    </source>
</evidence>
<keyword evidence="1" id="KW-0472">Membrane</keyword>
<evidence type="ECO:0000313" key="3">
    <source>
        <dbReference type="Proteomes" id="UP000475862"/>
    </source>
</evidence>
<reference evidence="2 3" key="1">
    <citation type="submission" date="2019-08" db="EMBL/GenBank/DDBJ databases">
        <title>The genome of the soybean aphid Biotype 1, its phylome, world population structure and adaptation to the North American continent.</title>
        <authorList>
            <person name="Giordano R."/>
            <person name="Donthu R.K."/>
            <person name="Hernandez A.G."/>
            <person name="Wright C.L."/>
            <person name="Zimin A.V."/>
        </authorList>
    </citation>
    <scope>NUCLEOTIDE SEQUENCE [LARGE SCALE GENOMIC DNA]</scope>
    <source>
        <tissue evidence="2">Whole aphids</tissue>
    </source>
</reference>
<keyword evidence="3" id="KW-1185">Reference proteome</keyword>
<keyword evidence="1" id="KW-0812">Transmembrane</keyword>
<organism evidence="2 3">
    <name type="scientific">Aphis glycines</name>
    <name type="common">Soybean aphid</name>
    <dbReference type="NCBI Taxonomy" id="307491"/>
    <lineage>
        <taxon>Eukaryota</taxon>
        <taxon>Metazoa</taxon>
        <taxon>Ecdysozoa</taxon>
        <taxon>Arthropoda</taxon>
        <taxon>Hexapoda</taxon>
        <taxon>Insecta</taxon>
        <taxon>Pterygota</taxon>
        <taxon>Neoptera</taxon>
        <taxon>Paraneoptera</taxon>
        <taxon>Hemiptera</taxon>
        <taxon>Sternorrhyncha</taxon>
        <taxon>Aphidomorpha</taxon>
        <taxon>Aphidoidea</taxon>
        <taxon>Aphididae</taxon>
        <taxon>Aphidini</taxon>
        <taxon>Aphis</taxon>
        <taxon>Aphis</taxon>
    </lineage>
</organism>